<dbReference type="WBParaSite" id="Hba_12449">
    <property type="protein sequence ID" value="Hba_12449"/>
    <property type="gene ID" value="Hba_12449"/>
</dbReference>
<protein>
    <submittedName>
        <fullName evidence="4">C2H2-type domain-containing protein</fullName>
    </submittedName>
</protein>
<evidence type="ECO:0000259" key="2">
    <source>
        <dbReference type="PROSITE" id="PS50157"/>
    </source>
</evidence>
<name>A0A1I7X4Y1_HETBA</name>
<feature type="domain" description="C2H2-type" evidence="2">
    <location>
        <begin position="60"/>
        <end position="87"/>
    </location>
</feature>
<evidence type="ECO:0000313" key="3">
    <source>
        <dbReference type="Proteomes" id="UP000095283"/>
    </source>
</evidence>
<reference evidence="4" key="1">
    <citation type="submission" date="2016-11" db="UniProtKB">
        <authorList>
            <consortium name="WormBaseParasite"/>
        </authorList>
    </citation>
    <scope>IDENTIFICATION</scope>
</reference>
<proteinExistence type="predicted"/>
<dbReference type="AlphaFoldDB" id="A0A1I7X4Y1"/>
<keyword evidence="1" id="KW-0862">Zinc</keyword>
<dbReference type="GO" id="GO:0008270">
    <property type="term" value="F:zinc ion binding"/>
    <property type="evidence" value="ECO:0007669"/>
    <property type="project" value="UniProtKB-KW"/>
</dbReference>
<dbReference type="PROSITE" id="PS50157">
    <property type="entry name" value="ZINC_FINGER_C2H2_2"/>
    <property type="match status" value="1"/>
</dbReference>
<dbReference type="InterPro" id="IPR013087">
    <property type="entry name" value="Znf_C2H2_type"/>
</dbReference>
<evidence type="ECO:0000256" key="1">
    <source>
        <dbReference type="PROSITE-ProRule" id="PRU00042"/>
    </source>
</evidence>
<keyword evidence="1" id="KW-0863">Zinc-finger</keyword>
<accession>A0A1I7X4Y1</accession>
<evidence type="ECO:0000313" key="4">
    <source>
        <dbReference type="WBParaSite" id="Hba_12449"/>
    </source>
</evidence>
<keyword evidence="3" id="KW-1185">Reference proteome</keyword>
<organism evidence="3 4">
    <name type="scientific">Heterorhabditis bacteriophora</name>
    <name type="common">Entomopathogenic nematode worm</name>
    <dbReference type="NCBI Taxonomy" id="37862"/>
    <lineage>
        <taxon>Eukaryota</taxon>
        <taxon>Metazoa</taxon>
        <taxon>Ecdysozoa</taxon>
        <taxon>Nematoda</taxon>
        <taxon>Chromadorea</taxon>
        <taxon>Rhabditida</taxon>
        <taxon>Rhabditina</taxon>
        <taxon>Rhabditomorpha</taxon>
        <taxon>Strongyloidea</taxon>
        <taxon>Heterorhabditidae</taxon>
        <taxon>Heterorhabditis</taxon>
    </lineage>
</organism>
<dbReference type="Proteomes" id="UP000095283">
    <property type="component" value="Unplaced"/>
</dbReference>
<sequence>MPMWRRIVLPMPGHKTQFHSRDLRRNGSIVESISSTSTTLLNDEVEKDLSKLPSSKGRFYWCDHCMAKFIYATSYLKHVNIRCDKRPPDAKVITLEEVANYNVISQRRTFENNSESVRYPSSCRRSSSEMSDKYTERCGISDMTNVNGNISPKVKVEFLRSHQGKGNIESVESAHLNDVPSSLISKHRLGVDRRPVNTSNNSTLHFFIEGSDGAKICVNGFVLAMYSKTIKDEIRRGSSSIIVDNDVLISIKIAMKVLLRCEKNGTIGEVTITNLCHVLRAASALDIPALTSLGFSFSEKELIAFPDKISPQFVTEFVKIQVRVYLLGKDGNFLVQHNILIYRTQYSLYFSRQFIFQSYLGNAGRQCLHRVLQAVITRGRSALIKDGFHKLSNGLSVALFEALGKNNTIDMDLLF</sequence>
<keyword evidence="1" id="KW-0479">Metal-binding</keyword>